<keyword evidence="1" id="KW-1133">Transmembrane helix</keyword>
<name>A0A9D3YME0_DREPO</name>
<accession>A0A9D3YME0</accession>
<gene>
    <name evidence="2" type="ORF">DPMN_078514</name>
</gene>
<dbReference type="EMBL" id="JAIWYP010000015">
    <property type="protein sequence ID" value="KAH3703477.1"/>
    <property type="molecule type" value="Genomic_DNA"/>
</dbReference>
<feature type="transmembrane region" description="Helical" evidence="1">
    <location>
        <begin position="12"/>
        <end position="31"/>
    </location>
</feature>
<keyword evidence="1" id="KW-0472">Membrane</keyword>
<protein>
    <submittedName>
        <fullName evidence="2">Uncharacterized protein</fullName>
    </submittedName>
</protein>
<dbReference type="AlphaFoldDB" id="A0A9D3YME0"/>
<evidence type="ECO:0000256" key="1">
    <source>
        <dbReference type="SAM" id="Phobius"/>
    </source>
</evidence>
<keyword evidence="3" id="KW-1185">Reference proteome</keyword>
<comment type="caution">
    <text evidence="2">The sequence shown here is derived from an EMBL/GenBank/DDBJ whole genome shotgun (WGS) entry which is preliminary data.</text>
</comment>
<reference evidence="2" key="2">
    <citation type="submission" date="2020-11" db="EMBL/GenBank/DDBJ databases">
        <authorList>
            <person name="McCartney M.A."/>
            <person name="Auch B."/>
            <person name="Kono T."/>
            <person name="Mallez S."/>
            <person name="Becker A."/>
            <person name="Gohl D.M."/>
            <person name="Silverstein K.A.T."/>
            <person name="Koren S."/>
            <person name="Bechman K.B."/>
            <person name="Herman A."/>
            <person name="Abrahante J.E."/>
            <person name="Garbe J."/>
        </authorList>
    </citation>
    <scope>NUCLEOTIDE SEQUENCE</scope>
    <source>
        <strain evidence="2">Duluth1</strain>
        <tissue evidence="2">Whole animal</tissue>
    </source>
</reference>
<sequence>MFKNNNNTRCQLGAKLCVSLLGILVVFTVLIDVLTWGSAGNAANHMRHYRHLLNGREIIKVSVHAEYRGFRLDLL</sequence>
<proteinExistence type="predicted"/>
<keyword evidence="1" id="KW-0812">Transmembrane</keyword>
<evidence type="ECO:0000313" key="3">
    <source>
        <dbReference type="Proteomes" id="UP000828390"/>
    </source>
</evidence>
<dbReference type="Proteomes" id="UP000828390">
    <property type="component" value="Unassembled WGS sequence"/>
</dbReference>
<evidence type="ECO:0000313" key="2">
    <source>
        <dbReference type="EMBL" id="KAH3703477.1"/>
    </source>
</evidence>
<organism evidence="2 3">
    <name type="scientific">Dreissena polymorpha</name>
    <name type="common">Zebra mussel</name>
    <name type="synonym">Mytilus polymorpha</name>
    <dbReference type="NCBI Taxonomy" id="45954"/>
    <lineage>
        <taxon>Eukaryota</taxon>
        <taxon>Metazoa</taxon>
        <taxon>Spiralia</taxon>
        <taxon>Lophotrochozoa</taxon>
        <taxon>Mollusca</taxon>
        <taxon>Bivalvia</taxon>
        <taxon>Autobranchia</taxon>
        <taxon>Heteroconchia</taxon>
        <taxon>Euheterodonta</taxon>
        <taxon>Imparidentia</taxon>
        <taxon>Neoheterodontei</taxon>
        <taxon>Myida</taxon>
        <taxon>Dreissenoidea</taxon>
        <taxon>Dreissenidae</taxon>
        <taxon>Dreissena</taxon>
    </lineage>
</organism>
<reference evidence="2" key="1">
    <citation type="journal article" date="2019" name="bioRxiv">
        <title>The Genome of the Zebra Mussel, Dreissena polymorpha: A Resource for Invasive Species Research.</title>
        <authorList>
            <person name="McCartney M.A."/>
            <person name="Auch B."/>
            <person name="Kono T."/>
            <person name="Mallez S."/>
            <person name="Zhang Y."/>
            <person name="Obille A."/>
            <person name="Becker A."/>
            <person name="Abrahante J.E."/>
            <person name="Garbe J."/>
            <person name="Badalamenti J.P."/>
            <person name="Herman A."/>
            <person name="Mangelson H."/>
            <person name="Liachko I."/>
            <person name="Sullivan S."/>
            <person name="Sone E.D."/>
            <person name="Koren S."/>
            <person name="Silverstein K.A.T."/>
            <person name="Beckman K.B."/>
            <person name="Gohl D.M."/>
        </authorList>
    </citation>
    <scope>NUCLEOTIDE SEQUENCE</scope>
    <source>
        <strain evidence="2">Duluth1</strain>
        <tissue evidence="2">Whole animal</tissue>
    </source>
</reference>